<reference evidence="2 3" key="1">
    <citation type="journal article" date="2013" name="Int. J. Syst. Evol. Microbiol.">
        <title>Marinoscillum luteum sp. nov., isolated from marine sediment.</title>
        <authorList>
            <person name="Cha I.T."/>
            <person name="Park S.J."/>
            <person name="Kim S.J."/>
            <person name="Kim J.G."/>
            <person name="Jung M.Y."/>
            <person name="Shin K.S."/>
            <person name="Kwon K.K."/>
            <person name="Yang S.H."/>
            <person name="Seo Y.S."/>
            <person name="Rhee S.K."/>
        </authorList>
    </citation>
    <scope>NUCLEOTIDE SEQUENCE [LARGE SCALE GENOMIC DNA]</scope>
    <source>
        <strain evidence="2 3">KCTC 23939</strain>
    </source>
</reference>
<feature type="domain" description="N-acetyltransferase" evidence="1">
    <location>
        <begin position="5"/>
        <end position="145"/>
    </location>
</feature>
<sequence length="145" mass="16716">MKLRMVIAEEKNDLDRALKIRSEVFVKEQGIPPHLDHDADDATSIHLLAYADKELIGTGRLTEVPASGWQLARIAVIKSYRGLGIGRMIIENLENIARSKNARRVFLRPHKHLQSFYEQLGYQLMNDEVIRIQSFELVIMEKHLN</sequence>
<evidence type="ECO:0000313" key="2">
    <source>
        <dbReference type="EMBL" id="MFH6984106.1"/>
    </source>
</evidence>
<dbReference type="Pfam" id="PF00583">
    <property type="entry name" value="Acetyltransf_1"/>
    <property type="match status" value="1"/>
</dbReference>
<dbReference type="InterPro" id="IPR016181">
    <property type="entry name" value="Acyl_CoA_acyltransferase"/>
</dbReference>
<accession>A0ABW7N8Z8</accession>
<dbReference type="SUPFAM" id="SSF55729">
    <property type="entry name" value="Acyl-CoA N-acyltransferases (Nat)"/>
    <property type="match status" value="1"/>
</dbReference>
<organism evidence="2 3">
    <name type="scientific">Marinoscillum luteum</name>
    <dbReference type="NCBI Taxonomy" id="861051"/>
    <lineage>
        <taxon>Bacteria</taxon>
        <taxon>Pseudomonadati</taxon>
        <taxon>Bacteroidota</taxon>
        <taxon>Cytophagia</taxon>
        <taxon>Cytophagales</taxon>
        <taxon>Reichenbachiellaceae</taxon>
        <taxon>Marinoscillum</taxon>
    </lineage>
</organism>
<protein>
    <submittedName>
        <fullName evidence="2">GNAT family N-acetyltransferase</fullName>
    </submittedName>
</protein>
<proteinExistence type="predicted"/>
<dbReference type="PROSITE" id="PS51186">
    <property type="entry name" value="GNAT"/>
    <property type="match status" value="1"/>
</dbReference>
<dbReference type="PANTHER" id="PTHR13538:SF4">
    <property type="entry name" value="N-ALPHA-ACETYLTRANSFERASE 80"/>
    <property type="match status" value="1"/>
</dbReference>
<keyword evidence="3" id="KW-1185">Reference proteome</keyword>
<dbReference type="InterPro" id="IPR000182">
    <property type="entry name" value="GNAT_dom"/>
</dbReference>
<dbReference type="InterPro" id="IPR039840">
    <property type="entry name" value="NAA80"/>
</dbReference>
<dbReference type="RefSeq" id="WP_395417527.1">
    <property type="nucleotide sequence ID" value="NZ_JBIPKE010000017.1"/>
</dbReference>
<gene>
    <name evidence="2" type="ORF">ACHKAR_11690</name>
</gene>
<dbReference type="Proteomes" id="UP001610063">
    <property type="component" value="Unassembled WGS sequence"/>
</dbReference>
<dbReference type="EMBL" id="JBIPKE010000017">
    <property type="protein sequence ID" value="MFH6984106.1"/>
    <property type="molecule type" value="Genomic_DNA"/>
</dbReference>
<dbReference type="Gene3D" id="3.40.630.30">
    <property type="match status" value="1"/>
</dbReference>
<evidence type="ECO:0000259" key="1">
    <source>
        <dbReference type="PROSITE" id="PS51186"/>
    </source>
</evidence>
<dbReference type="CDD" id="cd04301">
    <property type="entry name" value="NAT_SF"/>
    <property type="match status" value="1"/>
</dbReference>
<evidence type="ECO:0000313" key="3">
    <source>
        <dbReference type="Proteomes" id="UP001610063"/>
    </source>
</evidence>
<name>A0ABW7N8Z8_9BACT</name>
<comment type="caution">
    <text evidence="2">The sequence shown here is derived from an EMBL/GenBank/DDBJ whole genome shotgun (WGS) entry which is preliminary data.</text>
</comment>
<dbReference type="PANTHER" id="PTHR13538">
    <property type="entry name" value="N-ACETYLTRANSFERASE 6"/>
    <property type="match status" value="1"/>
</dbReference>